<accession>A0A511WAM6</accession>
<dbReference type="RefSeq" id="WP_246118877.1">
    <property type="nucleotide sequence ID" value="NZ_BJYA01000025.1"/>
</dbReference>
<feature type="domain" description="PPM-type phosphatase" evidence="1">
    <location>
        <begin position="7"/>
        <end position="199"/>
    </location>
</feature>
<dbReference type="PANTHER" id="PTHR35801:SF1">
    <property type="entry name" value="PHOSPHOSERINE PHOSPHATASE RSBX"/>
    <property type="match status" value="1"/>
</dbReference>
<dbReference type="SUPFAM" id="SSF81606">
    <property type="entry name" value="PP2C-like"/>
    <property type="match status" value="1"/>
</dbReference>
<dbReference type="EMBL" id="BJYA01000025">
    <property type="protein sequence ID" value="GEN47153.1"/>
    <property type="molecule type" value="Genomic_DNA"/>
</dbReference>
<dbReference type="SMART" id="SM00331">
    <property type="entry name" value="PP2C_SIG"/>
    <property type="match status" value="1"/>
</dbReference>
<comment type="caution">
    <text evidence="2">The sequence shown here is derived from an EMBL/GenBank/DDBJ whole genome shotgun (WGS) entry which is preliminary data.</text>
</comment>
<proteinExistence type="predicted"/>
<dbReference type="AlphaFoldDB" id="A0A511WAM6"/>
<evidence type="ECO:0000313" key="3">
    <source>
        <dbReference type="Proteomes" id="UP000321440"/>
    </source>
</evidence>
<dbReference type="InterPro" id="IPR036457">
    <property type="entry name" value="PPM-type-like_dom_sf"/>
</dbReference>
<evidence type="ECO:0000313" key="2">
    <source>
        <dbReference type="EMBL" id="GEN47153.1"/>
    </source>
</evidence>
<sequence>MIDKKDRMEVATFQKPKKGNYHSGDSYFYIETDDGFLCALADGLGSGEVAKDSADAVIGVIKAGYTKPLDELVHLANEALVGHHLRGCVLGILRVNYRDQSYSYVSIGNISVIAVDHYGKKKRNIPVPGYLSGVKKSVKVHNGELQNGAVFFMFSDGVNERKLTKEFYSHQTMDLTIQWFTLQQEHYMDDDTTLIAMKYSK</sequence>
<reference evidence="2 3" key="1">
    <citation type="submission" date="2019-07" db="EMBL/GenBank/DDBJ databases">
        <title>Whole genome shotgun sequence of Alkalibacillus haloalkaliphilus NBRC 103110.</title>
        <authorList>
            <person name="Hosoyama A."/>
            <person name="Uohara A."/>
            <person name="Ohji S."/>
            <person name="Ichikawa N."/>
        </authorList>
    </citation>
    <scope>NUCLEOTIDE SEQUENCE [LARGE SCALE GENOMIC DNA]</scope>
    <source>
        <strain evidence="2 3">NBRC 103110</strain>
    </source>
</reference>
<evidence type="ECO:0000259" key="1">
    <source>
        <dbReference type="SMART" id="SM00331"/>
    </source>
</evidence>
<dbReference type="InterPro" id="IPR039248">
    <property type="entry name" value="Ptase_RsbX"/>
</dbReference>
<dbReference type="InterPro" id="IPR001932">
    <property type="entry name" value="PPM-type_phosphatase-like_dom"/>
</dbReference>
<dbReference type="Pfam" id="PF07228">
    <property type="entry name" value="SpoIIE"/>
    <property type="match status" value="1"/>
</dbReference>
<dbReference type="Gene3D" id="3.60.40.10">
    <property type="entry name" value="PPM-type phosphatase domain"/>
    <property type="match status" value="1"/>
</dbReference>
<dbReference type="PANTHER" id="PTHR35801">
    <property type="entry name" value="PHOSPHOSERINE PHOSPHATASE RSBX"/>
    <property type="match status" value="1"/>
</dbReference>
<name>A0A511WAM6_9BACI</name>
<protein>
    <submittedName>
        <fullName evidence="2">Phosphoserine phosphatase RsbX</fullName>
    </submittedName>
</protein>
<keyword evidence="3" id="KW-1185">Reference proteome</keyword>
<gene>
    <name evidence="2" type="primary">rsbX</name>
    <name evidence="2" type="ORF">AHA02nite_29290</name>
</gene>
<dbReference type="Proteomes" id="UP000321440">
    <property type="component" value="Unassembled WGS sequence"/>
</dbReference>
<organism evidence="2 3">
    <name type="scientific">Alkalibacillus haloalkaliphilus</name>
    <dbReference type="NCBI Taxonomy" id="94136"/>
    <lineage>
        <taxon>Bacteria</taxon>
        <taxon>Bacillati</taxon>
        <taxon>Bacillota</taxon>
        <taxon>Bacilli</taxon>
        <taxon>Bacillales</taxon>
        <taxon>Bacillaceae</taxon>
        <taxon>Alkalibacillus</taxon>
    </lineage>
</organism>